<evidence type="ECO:0000313" key="7">
    <source>
        <dbReference type="Proteomes" id="UP000524404"/>
    </source>
</evidence>
<gene>
    <name evidence="6" type="ORF">HNP25_002217</name>
</gene>
<evidence type="ECO:0000256" key="1">
    <source>
        <dbReference type="ARBA" id="ARBA00022801"/>
    </source>
</evidence>
<dbReference type="PROSITE" id="PS51194">
    <property type="entry name" value="HELICASE_CTER"/>
    <property type="match status" value="1"/>
</dbReference>
<dbReference type="Gene3D" id="3.40.50.300">
    <property type="entry name" value="P-loop containing nucleotide triphosphate hydrolases"/>
    <property type="match status" value="1"/>
</dbReference>
<dbReference type="RefSeq" id="WP_184134088.1">
    <property type="nucleotide sequence ID" value="NZ_JACHKT010000014.1"/>
</dbReference>
<dbReference type="GO" id="GO:0015616">
    <property type="term" value="F:DNA translocase activity"/>
    <property type="evidence" value="ECO:0007669"/>
    <property type="project" value="TreeGrafter"/>
</dbReference>
<dbReference type="AlphaFoldDB" id="A0A841EQA9"/>
<dbReference type="InterPro" id="IPR049730">
    <property type="entry name" value="SNF2/RAD54-like_C"/>
</dbReference>
<accession>A0A841EQA9</accession>
<dbReference type="InterPro" id="IPR001650">
    <property type="entry name" value="Helicase_C-like"/>
</dbReference>
<dbReference type="PROSITE" id="PS51192">
    <property type="entry name" value="HELICASE_ATP_BIND_1"/>
    <property type="match status" value="1"/>
</dbReference>
<keyword evidence="2" id="KW-0479">Metal-binding</keyword>
<dbReference type="PANTHER" id="PTHR45629">
    <property type="entry name" value="SNF2/RAD54 FAMILY MEMBER"/>
    <property type="match status" value="1"/>
</dbReference>
<feature type="domain" description="Helicase ATP-binding" evidence="4">
    <location>
        <begin position="673"/>
        <end position="832"/>
    </location>
</feature>
<dbReference type="Proteomes" id="UP000524404">
    <property type="component" value="Unassembled WGS sequence"/>
</dbReference>
<feature type="domain" description="SWIM-type" evidence="3">
    <location>
        <begin position="63"/>
        <end position="99"/>
    </location>
</feature>
<dbReference type="SMART" id="SM00487">
    <property type="entry name" value="DEXDc"/>
    <property type="match status" value="1"/>
</dbReference>
<reference evidence="6 7" key="1">
    <citation type="submission" date="2020-08" db="EMBL/GenBank/DDBJ databases">
        <title>Functional genomics of gut bacteria from endangered species of beetles.</title>
        <authorList>
            <person name="Carlos-Shanley C."/>
        </authorList>
    </citation>
    <scope>NUCLEOTIDE SEQUENCE [LARGE SCALE GENOMIC DNA]</scope>
    <source>
        <strain evidence="6 7">S00070</strain>
    </source>
</reference>
<evidence type="ECO:0000259" key="3">
    <source>
        <dbReference type="PROSITE" id="PS50966"/>
    </source>
</evidence>
<dbReference type="InterPro" id="IPR000330">
    <property type="entry name" value="SNF2_N"/>
</dbReference>
<dbReference type="CDD" id="cd18793">
    <property type="entry name" value="SF2_C_SNF"/>
    <property type="match status" value="1"/>
</dbReference>
<name>A0A841EQA9_9BACT</name>
<keyword evidence="1" id="KW-0378">Hydrolase</keyword>
<dbReference type="SMART" id="SM00490">
    <property type="entry name" value="HELICc"/>
    <property type="match status" value="1"/>
</dbReference>
<dbReference type="PANTHER" id="PTHR45629:SF7">
    <property type="entry name" value="DNA EXCISION REPAIR PROTEIN ERCC-6-RELATED"/>
    <property type="match status" value="1"/>
</dbReference>
<dbReference type="CDD" id="cd18012">
    <property type="entry name" value="DEXQc_arch_SWI2_SNF2"/>
    <property type="match status" value="1"/>
</dbReference>
<organism evidence="6 7">
    <name type="scientific">Arcicella rosea</name>
    <dbReference type="NCBI Taxonomy" id="502909"/>
    <lineage>
        <taxon>Bacteria</taxon>
        <taxon>Pseudomonadati</taxon>
        <taxon>Bacteroidota</taxon>
        <taxon>Cytophagia</taxon>
        <taxon>Cytophagales</taxon>
        <taxon>Flectobacillaceae</taxon>
        <taxon>Arcicella</taxon>
    </lineage>
</organism>
<evidence type="ECO:0000259" key="5">
    <source>
        <dbReference type="PROSITE" id="PS51194"/>
    </source>
</evidence>
<dbReference type="GO" id="GO:0016787">
    <property type="term" value="F:hydrolase activity"/>
    <property type="evidence" value="ECO:0007669"/>
    <property type="project" value="UniProtKB-KW"/>
</dbReference>
<evidence type="ECO:0000256" key="2">
    <source>
        <dbReference type="PROSITE-ProRule" id="PRU00325"/>
    </source>
</evidence>
<dbReference type="Pfam" id="PF00176">
    <property type="entry name" value="SNF2-rel_dom"/>
    <property type="match status" value="1"/>
</dbReference>
<evidence type="ECO:0000259" key="4">
    <source>
        <dbReference type="PROSITE" id="PS51192"/>
    </source>
</evidence>
<protein>
    <recommendedName>
        <fullName evidence="8">Superfamily II DNA or RNA helicase, SNF2 family</fullName>
    </recommendedName>
</protein>
<dbReference type="InterPro" id="IPR007527">
    <property type="entry name" value="Znf_SWIM"/>
</dbReference>
<dbReference type="GO" id="GO:0008270">
    <property type="term" value="F:zinc ion binding"/>
    <property type="evidence" value="ECO:0007669"/>
    <property type="project" value="UniProtKB-KW"/>
</dbReference>
<dbReference type="InterPro" id="IPR027417">
    <property type="entry name" value="P-loop_NTPase"/>
</dbReference>
<dbReference type="InterPro" id="IPR014001">
    <property type="entry name" value="Helicase_ATP-bd"/>
</dbReference>
<dbReference type="EMBL" id="JACHKT010000014">
    <property type="protein sequence ID" value="MBB6003559.1"/>
    <property type="molecule type" value="Genomic_DNA"/>
</dbReference>
<keyword evidence="2" id="KW-0862">Zinc</keyword>
<feature type="domain" description="Helicase C-terminal" evidence="5">
    <location>
        <begin position="955"/>
        <end position="1110"/>
    </location>
</feature>
<keyword evidence="2" id="KW-0863">Zinc-finger</keyword>
<dbReference type="InterPro" id="IPR050496">
    <property type="entry name" value="SNF2_RAD54_helicase_repair"/>
</dbReference>
<evidence type="ECO:0008006" key="8">
    <source>
        <dbReference type="Google" id="ProtNLM"/>
    </source>
</evidence>
<dbReference type="InterPro" id="IPR038718">
    <property type="entry name" value="SNF2-like_sf"/>
</dbReference>
<dbReference type="GO" id="GO:0005524">
    <property type="term" value="F:ATP binding"/>
    <property type="evidence" value="ECO:0007669"/>
    <property type="project" value="InterPro"/>
</dbReference>
<sequence>MLPRQHTYTFENTPLSNLTYLTILKHSSSLIATDEKGFFELQPEKIDLNYVEMPVYLNRQDFLIVTVKQEKDRLDMACECNAAIKNLCEHQVQVLLNLTERQHLRIFFDDALRHNKMLAFAKDYGLENEKALDEYFQIEYHPFKIQIKPKLKELIAVNQAANEYLSTNLLPKSTTPNGHFDHLGESQKMFIVIAKHRYYDHLMVELYQAPFTKEGKLKNPLKILNPLDFIWKTTEIEEVKFFSSVLKFQQPNGEKASKLLFEGLKALAKNPLNLEVFYHEPKISEKVNASSVLPIHLKSLKMDMKMQIDYKDIFHEVSAELLINDRAYSLENLTVKFDYFVQITDTLYLIENPDFLKVITFFKQHNHKMLVHRSKFEEFQKNILYKLENKIRVHYSYIRPATPAQIEENTIDINQQKIIYLSDSEDYILITPVIKYGKIEVPVLSKKQLYVSDFNGNIFSLDRDEKAEIQFTADLIRQHPDFEDQLDLDYFYLHRGAFLDEDWFLEAFDTWQKQGITILGFNELKENKRNYHKAVVNVSVTSGIRWFETELSVLFGKQKVPLKQLQKSLKHRSKYVQLGDGTLGILPTEWLQKFTEYFEAGEIVEQKIRIPKSNFSEVRKLFKEEFLADEVKQDLKIYAEKLKNFKQIENVAIPEGLNATLRDYQKQGLNWLNFLDEFGFGGCLADDMGLGKTIQIIAFILSQRSKKVQNTNLVVVPTSLIFNWEAEVAKFAPSIKILNVYGANREKSTANFDDYEIILTSYGTLLSDITFLKKYHFNYVFLDESQAIKNPNSQRYQAARLLSARNKIVLTGTPIENNTFDLYGQLSFACPGLLGGLQHFKDHYSMPIDKFKDIKKAKQLQEKVSPFILRRTKKQVAKELPDKTEVVIFCEMGEQQRKVYDAYEKEFRDFLNHKIEGDIPKESMHILSGLTKLRQICDSPALLNDEEFYGGESSKIEALMEEIEMKSSEHKILVFSQFVTMLDLIKKELVKRSISFEYLTGQTKNREEKVNEFQGNEAVRVFLISLKAGGTGLNLTEADYVYLVDPWWNPSVENQAIDRCYRIGQKKNVVAVRLICPNTLEEKIMRLQESKKDLVGDLIKTDTLMLKSFSKDDLLALVGGKP</sequence>
<dbReference type="SUPFAM" id="SSF52540">
    <property type="entry name" value="P-loop containing nucleoside triphosphate hydrolases"/>
    <property type="match status" value="2"/>
</dbReference>
<dbReference type="Pfam" id="PF00271">
    <property type="entry name" value="Helicase_C"/>
    <property type="match status" value="1"/>
</dbReference>
<proteinExistence type="predicted"/>
<dbReference type="PROSITE" id="PS50966">
    <property type="entry name" value="ZF_SWIM"/>
    <property type="match status" value="1"/>
</dbReference>
<evidence type="ECO:0000313" key="6">
    <source>
        <dbReference type="EMBL" id="MBB6003559.1"/>
    </source>
</evidence>
<dbReference type="Gene3D" id="3.40.50.10810">
    <property type="entry name" value="Tandem AAA-ATPase domain"/>
    <property type="match status" value="1"/>
</dbReference>
<keyword evidence="7" id="KW-1185">Reference proteome</keyword>
<comment type="caution">
    <text evidence="6">The sequence shown here is derived from an EMBL/GenBank/DDBJ whole genome shotgun (WGS) entry which is preliminary data.</text>
</comment>